<proteinExistence type="predicted"/>
<protein>
    <submittedName>
        <fullName evidence="1">Uncharacterized protein</fullName>
    </submittedName>
</protein>
<organism evidence="1 2">
    <name type="scientific">Cylicocyclus nassatus</name>
    <name type="common">Nematode worm</name>
    <dbReference type="NCBI Taxonomy" id="53992"/>
    <lineage>
        <taxon>Eukaryota</taxon>
        <taxon>Metazoa</taxon>
        <taxon>Ecdysozoa</taxon>
        <taxon>Nematoda</taxon>
        <taxon>Chromadorea</taxon>
        <taxon>Rhabditida</taxon>
        <taxon>Rhabditina</taxon>
        <taxon>Rhabditomorpha</taxon>
        <taxon>Strongyloidea</taxon>
        <taxon>Strongylidae</taxon>
        <taxon>Cylicocyclus</taxon>
    </lineage>
</organism>
<accession>A0AA36M5Q2</accession>
<evidence type="ECO:0000313" key="2">
    <source>
        <dbReference type="Proteomes" id="UP001176961"/>
    </source>
</evidence>
<dbReference type="AlphaFoldDB" id="A0AA36M5Q2"/>
<gene>
    <name evidence="1" type="ORF">CYNAS_LOCUS10939</name>
</gene>
<evidence type="ECO:0000313" key="1">
    <source>
        <dbReference type="EMBL" id="CAJ0598956.1"/>
    </source>
</evidence>
<dbReference type="Proteomes" id="UP001176961">
    <property type="component" value="Unassembled WGS sequence"/>
</dbReference>
<comment type="caution">
    <text evidence="1">The sequence shown here is derived from an EMBL/GenBank/DDBJ whole genome shotgun (WGS) entry which is preliminary data.</text>
</comment>
<keyword evidence="2" id="KW-1185">Reference proteome</keyword>
<dbReference type="EMBL" id="CATQJL010000223">
    <property type="protein sequence ID" value="CAJ0598956.1"/>
    <property type="molecule type" value="Genomic_DNA"/>
</dbReference>
<name>A0AA36M5Q2_CYLNA</name>
<reference evidence="1" key="1">
    <citation type="submission" date="2023-07" db="EMBL/GenBank/DDBJ databases">
        <authorList>
            <consortium name="CYATHOMIX"/>
        </authorList>
    </citation>
    <scope>NUCLEOTIDE SEQUENCE</scope>
    <source>
        <strain evidence="1">N/A</strain>
    </source>
</reference>
<sequence>MSDAMERIQQKFAKKKEDEAYRHHQNYIKWKLEYAEAEQRAREFKAYWERRAQDDRDLWRDKLSPQPFPFLFYFPAEG</sequence>